<organism evidence="7 8">
    <name type="scientific">Sclerotinia trifoliorum</name>
    <dbReference type="NCBI Taxonomy" id="28548"/>
    <lineage>
        <taxon>Eukaryota</taxon>
        <taxon>Fungi</taxon>
        <taxon>Dikarya</taxon>
        <taxon>Ascomycota</taxon>
        <taxon>Pezizomycotina</taxon>
        <taxon>Leotiomycetes</taxon>
        <taxon>Helotiales</taxon>
        <taxon>Sclerotiniaceae</taxon>
        <taxon>Sclerotinia</taxon>
    </lineage>
</organism>
<dbReference type="OrthoDB" id="5226580at2759"/>
<dbReference type="SUPFAM" id="SSF57701">
    <property type="entry name" value="Zn2/Cys6 DNA-binding domain"/>
    <property type="match status" value="1"/>
</dbReference>
<dbReference type="PANTHER" id="PTHR31845:SF10">
    <property type="entry name" value="ZN(II)2CYS6 TRANSCRIPTION FACTOR (EUROFUNG)"/>
    <property type="match status" value="1"/>
</dbReference>
<dbReference type="AlphaFoldDB" id="A0A8H2VM90"/>
<keyword evidence="5" id="KW-0539">Nucleus</keyword>
<dbReference type="GO" id="GO:0008270">
    <property type="term" value="F:zinc ion binding"/>
    <property type="evidence" value="ECO:0007669"/>
    <property type="project" value="InterPro"/>
</dbReference>
<keyword evidence="3" id="KW-0238">DNA-binding</keyword>
<evidence type="ECO:0000256" key="5">
    <source>
        <dbReference type="ARBA" id="ARBA00023242"/>
    </source>
</evidence>
<dbReference type="GO" id="GO:0000981">
    <property type="term" value="F:DNA-binding transcription factor activity, RNA polymerase II-specific"/>
    <property type="evidence" value="ECO:0007669"/>
    <property type="project" value="InterPro"/>
</dbReference>
<protein>
    <submittedName>
        <fullName evidence="7">B17537a1-1450-4d07-bae1-ca335e083a14</fullName>
    </submittedName>
</protein>
<evidence type="ECO:0000313" key="8">
    <source>
        <dbReference type="Proteomes" id="UP000624404"/>
    </source>
</evidence>
<evidence type="ECO:0000256" key="3">
    <source>
        <dbReference type="ARBA" id="ARBA00023125"/>
    </source>
</evidence>
<keyword evidence="4" id="KW-0804">Transcription</keyword>
<name>A0A8H2VM90_9HELO</name>
<feature type="domain" description="Zn(2)-C6 fungal-type" evidence="6">
    <location>
        <begin position="25"/>
        <end position="58"/>
    </location>
</feature>
<sequence>MNLPDSEHSASVETETPVLSKLRRSCEACRSSKGRCLPSKDDPTRCVKCLKGRKKCVFLETKPRPKKMRSSRIRVAEMEQKLNGILNLLATKTQTESQPTPTSAPVSSPETMPLNLSDIFELSFPLLPMEGTSPESFQQIPSPTSPTLELGGLQDAISRGIVSTRQAEEALREFTSRASAFPFILLPPQISLETMRHGRPVLLLAILTSTSQNNLPVHHVLEKELRETIISGIIMHGEKNIDLLHGILLHLAWHHYHYQPAREILFQFAQMANAMLIDLGLHRPKSSAAQTGYSNILGFECPTNLTPIEIEERRTLVGCFCVTSSICRGLRRPNSLKYHDYIEECSQVLAEVGASETDRLLLLFTRIHRLGEEVSDSFDYCNHGELAKLDLVRIEMLNRTLSQQFHDIQRYFPPEAWSNHTLRISYAHLRIYITEIGLHASASDFDRFGTPMAFTRMSWYHSSARTEMLIRCLQAGKDYLDTILSLTAHEYFGLTATDYLNIFYALFLLGKFGEGCDSPFLDGEQVRQATNLGYYFDSLDEKFASFLLYANGQLQRSSILNIKLLCQEIKKWYMRVISGPPGSDEAMLNGLHVSFTDVVLSIQHLCSTLISSSTYLKAYVRQGDCPSAHTVGDWMAYMAAEKNVTTGA</sequence>
<reference evidence="7" key="1">
    <citation type="submission" date="2020-10" db="EMBL/GenBank/DDBJ databases">
        <authorList>
            <person name="Kusch S."/>
        </authorList>
    </citation>
    <scope>NUCLEOTIDE SEQUENCE</scope>
    <source>
        <strain evidence="7">SwB9</strain>
    </source>
</reference>
<evidence type="ECO:0000259" key="6">
    <source>
        <dbReference type="PROSITE" id="PS50048"/>
    </source>
</evidence>
<evidence type="ECO:0000313" key="7">
    <source>
        <dbReference type="EMBL" id="CAD6439929.1"/>
    </source>
</evidence>
<dbReference type="GO" id="GO:0005634">
    <property type="term" value="C:nucleus"/>
    <property type="evidence" value="ECO:0007669"/>
    <property type="project" value="UniProtKB-SubCell"/>
</dbReference>
<dbReference type="CDD" id="cd00067">
    <property type="entry name" value="GAL4"/>
    <property type="match status" value="1"/>
</dbReference>
<dbReference type="CDD" id="cd12148">
    <property type="entry name" value="fungal_TF_MHR"/>
    <property type="match status" value="1"/>
</dbReference>
<dbReference type="Gene3D" id="4.10.240.10">
    <property type="entry name" value="Zn(2)-C6 fungal-type DNA-binding domain"/>
    <property type="match status" value="1"/>
</dbReference>
<dbReference type="EMBL" id="CAJHIA010000002">
    <property type="protein sequence ID" value="CAD6439929.1"/>
    <property type="molecule type" value="Genomic_DNA"/>
</dbReference>
<keyword evidence="8" id="KW-1185">Reference proteome</keyword>
<evidence type="ECO:0000256" key="1">
    <source>
        <dbReference type="ARBA" id="ARBA00004123"/>
    </source>
</evidence>
<comment type="subcellular location">
    <subcellularLocation>
        <location evidence="1">Nucleus</location>
    </subcellularLocation>
</comment>
<proteinExistence type="predicted"/>
<dbReference type="InterPro" id="IPR051089">
    <property type="entry name" value="prtT"/>
</dbReference>
<accession>A0A8H2VM90</accession>
<dbReference type="InterPro" id="IPR001138">
    <property type="entry name" value="Zn2Cys6_DnaBD"/>
</dbReference>
<evidence type="ECO:0000256" key="4">
    <source>
        <dbReference type="ARBA" id="ARBA00023163"/>
    </source>
</evidence>
<gene>
    <name evidence="7" type="ORF">SCLTRI_LOCUS569</name>
</gene>
<dbReference type="PROSITE" id="PS00463">
    <property type="entry name" value="ZN2_CY6_FUNGAL_1"/>
    <property type="match status" value="1"/>
</dbReference>
<dbReference type="PANTHER" id="PTHR31845">
    <property type="entry name" value="FINGER DOMAIN PROTEIN, PUTATIVE-RELATED"/>
    <property type="match status" value="1"/>
</dbReference>
<dbReference type="PROSITE" id="PS50048">
    <property type="entry name" value="ZN2_CY6_FUNGAL_2"/>
    <property type="match status" value="1"/>
</dbReference>
<comment type="caution">
    <text evidence="7">The sequence shown here is derived from an EMBL/GenBank/DDBJ whole genome shotgun (WGS) entry which is preliminary data.</text>
</comment>
<evidence type="ECO:0000256" key="2">
    <source>
        <dbReference type="ARBA" id="ARBA00023015"/>
    </source>
</evidence>
<dbReference type="Proteomes" id="UP000624404">
    <property type="component" value="Unassembled WGS sequence"/>
</dbReference>
<dbReference type="InterPro" id="IPR036864">
    <property type="entry name" value="Zn2-C6_fun-type_DNA-bd_sf"/>
</dbReference>
<keyword evidence="2" id="KW-0805">Transcription regulation</keyword>
<dbReference type="GO" id="GO:0000976">
    <property type="term" value="F:transcription cis-regulatory region binding"/>
    <property type="evidence" value="ECO:0007669"/>
    <property type="project" value="TreeGrafter"/>
</dbReference>